<dbReference type="OMA" id="IDDTYWN"/>
<dbReference type="GeneID" id="63690862"/>
<dbReference type="PANTHER" id="PTHR13132:SF29">
    <property type="entry name" value="ALPHA-(1,6)-FUCOSYLTRANSFERASE"/>
    <property type="match status" value="1"/>
</dbReference>
<dbReference type="PANTHER" id="PTHR13132">
    <property type="entry name" value="ALPHA- 1,6 -FUCOSYLTRANSFERASE"/>
    <property type="match status" value="1"/>
</dbReference>
<dbReference type="GO" id="GO:0046921">
    <property type="term" value="F:alpha-(1-&gt;6)-fucosyltransferase activity"/>
    <property type="evidence" value="ECO:0007669"/>
    <property type="project" value="TreeGrafter"/>
</dbReference>
<name>M5GDZ2_DACPD</name>
<evidence type="ECO:0000313" key="1">
    <source>
        <dbReference type="EMBL" id="EJU02828.1"/>
    </source>
</evidence>
<dbReference type="Gene3D" id="3.40.50.11350">
    <property type="match status" value="1"/>
</dbReference>
<dbReference type="HOGENOM" id="CLU_756547_0_0_1"/>
<protein>
    <submittedName>
        <fullName evidence="1">Uncharacterized protein</fullName>
    </submittedName>
</protein>
<dbReference type="RefSeq" id="XP_040629722.1">
    <property type="nucleotide sequence ID" value="XM_040775800.1"/>
</dbReference>
<reference evidence="1 2" key="1">
    <citation type="journal article" date="2012" name="Science">
        <title>The Paleozoic origin of enzymatic lignin decomposition reconstructed from 31 fungal genomes.</title>
        <authorList>
            <person name="Floudas D."/>
            <person name="Binder M."/>
            <person name="Riley R."/>
            <person name="Barry K."/>
            <person name="Blanchette R.A."/>
            <person name="Henrissat B."/>
            <person name="Martinez A.T."/>
            <person name="Otillar R."/>
            <person name="Spatafora J.W."/>
            <person name="Yadav J.S."/>
            <person name="Aerts A."/>
            <person name="Benoit I."/>
            <person name="Boyd A."/>
            <person name="Carlson A."/>
            <person name="Copeland A."/>
            <person name="Coutinho P.M."/>
            <person name="de Vries R.P."/>
            <person name="Ferreira P."/>
            <person name="Findley K."/>
            <person name="Foster B."/>
            <person name="Gaskell J."/>
            <person name="Glotzer D."/>
            <person name="Gorecki P."/>
            <person name="Heitman J."/>
            <person name="Hesse C."/>
            <person name="Hori C."/>
            <person name="Igarashi K."/>
            <person name="Jurgens J.A."/>
            <person name="Kallen N."/>
            <person name="Kersten P."/>
            <person name="Kohler A."/>
            <person name="Kuees U."/>
            <person name="Kumar T.K.A."/>
            <person name="Kuo A."/>
            <person name="LaButti K."/>
            <person name="Larrondo L.F."/>
            <person name="Lindquist E."/>
            <person name="Ling A."/>
            <person name="Lombard V."/>
            <person name="Lucas S."/>
            <person name="Lundell T."/>
            <person name="Martin R."/>
            <person name="McLaughlin D.J."/>
            <person name="Morgenstern I."/>
            <person name="Morin E."/>
            <person name="Murat C."/>
            <person name="Nagy L.G."/>
            <person name="Nolan M."/>
            <person name="Ohm R.A."/>
            <person name="Patyshakuliyeva A."/>
            <person name="Rokas A."/>
            <person name="Ruiz-Duenas F.J."/>
            <person name="Sabat G."/>
            <person name="Salamov A."/>
            <person name="Samejima M."/>
            <person name="Schmutz J."/>
            <person name="Slot J.C."/>
            <person name="St John F."/>
            <person name="Stenlid J."/>
            <person name="Sun H."/>
            <person name="Sun S."/>
            <person name="Syed K."/>
            <person name="Tsang A."/>
            <person name="Wiebenga A."/>
            <person name="Young D."/>
            <person name="Pisabarro A."/>
            <person name="Eastwood D.C."/>
            <person name="Martin F."/>
            <person name="Cullen D."/>
            <person name="Grigoriev I.V."/>
            <person name="Hibbett D.S."/>
        </authorList>
    </citation>
    <scope>NUCLEOTIDE SEQUENCE [LARGE SCALE GENOMIC DNA]</scope>
    <source>
        <strain evidence="1 2">DJM-731 SS1</strain>
    </source>
</reference>
<gene>
    <name evidence="1" type="ORF">DACRYDRAFT_65986</name>
</gene>
<accession>M5GDZ2</accession>
<dbReference type="Proteomes" id="UP000030653">
    <property type="component" value="Unassembled WGS sequence"/>
</dbReference>
<proteinExistence type="predicted"/>
<sequence>MEYAAECWKLNQKPHDHGDYWAPDHHGVHDVIHYDSPNICSSSITYMPDGEIGLVADLALIAQLAGMARERNRTFFIDDTYWNRGRWLDCFEDIRTTEPGPEPNCLPPPSEELVACPRLARHWVVTSHTAKFHLVHDFNEGYEDPYKQSVGRQRPILEMGRKSLMETIRPKQHIIDLIYQTRKTLREHPYVGVHIRRGDQAAMSWRYHKGYVPTHEYVNAIVTLLPDIKTVYIATDVLSAVAEFTELAPEEWNVHTLSATVGSEVEYPVDRETEGYFQKQWEEDIPNKERIALTRGMIVDLALVTGAWADDESVQPVAVVCTLSSHVCKLAAMTLGWERAMEEKRWVEIDNRGDIEPVWSAFQLYH</sequence>
<dbReference type="AlphaFoldDB" id="M5GDZ2"/>
<dbReference type="GO" id="GO:0006487">
    <property type="term" value="P:protein N-linked glycosylation"/>
    <property type="evidence" value="ECO:0007669"/>
    <property type="project" value="TreeGrafter"/>
</dbReference>
<dbReference type="OrthoDB" id="2392789at2759"/>
<organism evidence="1 2">
    <name type="scientific">Dacryopinax primogenitus (strain DJM 731)</name>
    <name type="common">Brown rot fungus</name>
    <dbReference type="NCBI Taxonomy" id="1858805"/>
    <lineage>
        <taxon>Eukaryota</taxon>
        <taxon>Fungi</taxon>
        <taxon>Dikarya</taxon>
        <taxon>Basidiomycota</taxon>
        <taxon>Agaricomycotina</taxon>
        <taxon>Dacrymycetes</taxon>
        <taxon>Dacrymycetales</taxon>
        <taxon>Dacrymycetaceae</taxon>
        <taxon>Dacryopinax</taxon>
    </lineage>
</organism>
<evidence type="ECO:0000313" key="2">
    <source>
        <dbReference type="Proteomes" id="UP000030653"/>
    </source>
</evidence>
<dbReference type="EMBL" id="JH795861">
    <property type="protein sequence ID" value="EJU02828.1"/>
    <property type="molecule type" value="Genomic_DNA"/>
</dbReference>
<keyword evidence="2" id="KW-1185">Reference proteome</keyword>